<keyword evidence="1" id="KW-1133">Transmembrane helix</keyword>
<keyword evidence="3" id="KW-1185">Reference proteome</keyword>
<comment type="caution">
    <text evidence="2">The sequence shown here is derived from an EMBL/GenBank/DDBJ whole genome shotgun (WGS) entry which is preliminary data.</text>
</comment>
<gene>
    <name evidence="2" type="ORF">PHPALM_20925</name>
</gene>
<organism evidence="2 3">
    <name type="scientific">Phytophthora palmivora</name>
    <dbReference type="NCBI Taxonomy" id="4796"/>
    <lineage>
        <taxon>Eukaryota</taxon>
        <taxon>Sar</taxon>
        <taxon>Stramenopiles</taxon>
        <taxon>Oomycota</taxon>
        <taxon>Peronosporomycetes</taxon>
        <taxon>Peronosporales</taxon>
        <taxon>Peronosporaceae</taxon>
        <taxon>Phytophthora</taxon>
    </lineage>
</organism>
<protein>
    <submittedName>
        <fullName evidence="2">Uncharacterized protein</fullName>
    </submittedName>
</protein>
<name>A0A2P4XDL4_9STRA</name>
<dbReference type="Proteomes" id="UP000237271">
    <property type="component" value="Unassembled WGS sequence"/>
</dbReference>
<proteinExistence type="predicted"/>
<dbReference type="InterPro" id="IPR038446">
    <property type="entry name" value="CEBP_ZZ_sf"/>
</dbReference>
<keyword evidence="1" id="KW-0472">Membrane</keyword>
<dbReference type="EMBL" id="NCKW01011368">
    <property type="protein sequence ID" value="POM63641.1"/>
    <property type="molecule type" value="Genomic_DNA"/>
</dbReference>
<dbReference type="Gene3D" id="4.10.640.40">
    <property type="entry name" value="Cytoplasmic polyadenylation element-binding protein, ZZ domain"/>
    <property type="match status" value="1"/>
</dbReference>
<reference evidence="2 3" key="1">
    <citation type="journal article" date="2017" name="Genome Biol. Evol.">
        <title>Phytophthora megakarya and P. palmivora, closely related causal agents of cacao black pod rot, underwent increases in genome sizes and gene numbers by different mechanisms.</title>
        <authorList>
            <person name="Ali S.S."/>
            <person name="Shao J."/>
            <person name="Lary D.J."/>
            <person name="Kronmiller B."/>
            <person name="Shen D."/>
            <person name="Strem M.D."/>
            <person name="Amoako-Attah I."/>
            <person name="Akrofi A.Y."/>
            <person name="Begoude B.A."/>
            <person name="Ten Hoopen G.M."/>
            <person name="Coulibaly K."/>
            <person name="Kebe B.I."/>
            <person name="Melnick R.L."/>
            <person name="Guiltinan M.J."/>
            <person name="Tyler B.M."/>
            <person name="Meinhardt L.W."/>
            <person name="Bailey B.A."/>
        </authorList>
    </citation>
    <scope>NUCLEOTIDE SEQUENCE [LARGE SCALE GENOMIC DNA]</scope>
    <source>
        <strain evidence="3">sbr112.9</strain>
    </source>
</reference>
<sequence length="172" mass="19558">MERELKELKEKRQAILAKVLPTRLSINRDKKPFIEVQMCSECAGNGEKQAASVLCLECGAKFFCEACCDVAHCDRTKRNHLDNGLRFRECFGRAGFPKIVPKPRTPFMIYQDEKKRLQEEQQQAPSDVDKISVSFFITEYCIVVMLFLGFESITHSIAMTVSLYAAVIGNPK</sequence>
<dbReference type="AlphaFoldDB" id="A0A2P4XDL4"/>
<evidence type="ECO:0000313" key="3">
    <source>
        <dbReference type="Proteomes" id="UP000237271"/>
    </source>
</evidence>
<keyword evidence="1" id="KW-0812">Transmembrane</keyword>
<accession>A0A2P4XDL4</accession>
<dbReference type="OrthoDB" id="295536at2759"/>
<evidence type="ECO:0000256" key="1">
    <source>
        <dbReference type="SAM" id="Phobius"/>
    </source>
</evidence>
<feature type="transmembrane region" description="Helical" evidence="1">
    <location>
        <begin position="140"/>
        <end position="167"/>
    </location>
</feature>
<dbReference type="CDD" id="cd19757">
    <property type="entry name" value="Bbox1"/>
    <property type="match status" value="1"/>
</dbReference>
<evidence type="ECO:0000313" key="2">
    <source>
        <dbReference type="EMBL" id="POM63641.1"/>
    </source>
</evidence>